<dbReference type="RefSeq" id="WP_014019748.1">
    <property type="nucleotide sequence ID" value="NC_015914.1"/>
</dbReference>
<name>G0IUR1_CYCMS</name>
<proteinExistence type="predicted"/>
<sequence length="120" mass="13932">MICQNNIRILFYKPFILGVLFFCFISGETFSQKEDGNVYNYVQQKAVWKKTEMIQGEKSENNKNRFIGYDNEMIQKSSQSKEILLQEKKSDGVKGSTANEESSTLSLNIFLYVLDTFKED</sequence>
<keyword evidence="2" id="KW-1185">Reference proteome</keyword>
<dbReference type="AlphaFoldDB" id="G0IUR1"/>
<evidence type="ECO:0000313" key="2">
    <source>
        <dbReference type="Proteomes" id="UP000001635"/>
    </source>
</evidence>
<protein>
    <submittedName>
        <fullName evidence="1">Uncharacterized protein</fullName>
    </submittedName>
</protein>
<gene>
    <name evidence="1" type="ordered locus">Cycma_1699</name>
</gene>
<dbReference type="Proteomes" id="UP000001635">
    <property type="component" value="Chromosome"/>
</dbReference>
<dbReference type="KEGG" id="cmr:Cycma_1699"/>
<reference evidence="2" key="1">
    <citation type="submission" date="2011-07" db="EMBL/GenBank/DDBJ databases">
        <title>The complete genome of Cyclobacterium marinum DSM 745.</title>
        <authorList>
            <person name="Lucas S."/>
            <person name="Han J."/>
            <person name="Lapidus A."/>
            <person name="Bruce D."/>
            <person name="Goodwin L."/>
            <person name="Pitluck S."/>
            <person name="Peters L."/>
            <person name="Kyrpides N."/>
            <person name="Mavromatis K."/>
            <person name="Ivanova N."/>
            <person name="Ovchinnikova G."/>
            <person name="Chertkov O."/>
            <person name="Detter J.C."/>
            <person name="Tapia R."/>
            <person name="Han C."/>
            <person name="Land M."/>
            <person name="Hauser L."/>
            <person name="Markowitz V."/>
            <person name="Cheng J.-F."/>
            <person name="Hugenholtz P."/>
            <person name="Woyke T."/>
            <person name="Wu D."/>
            <person name="Tindall B."/>
            <person name="Schuetze A."/>
            <person name="Brambilla E."/>
            <person name="Klenk H.-P."/>
            <person name="Eisen J.A."/>
        </authorList>
    </citation>
    <scope>NUCLEOTIDE SEQUENCE [LARGE SCALE GENOMIC DNA]</scope>
    <source>
        <strain evidence="2">ATCC 25205 / DSM 745 / LMG 13164 / NCIMB 1802</strain>
    </source>
</reference>
<evidence type="ECO:0000313" key="1">
    <source>
        <dbReference type="EMBL" id="AEL25453.1"/>
    </source>
</evidence>
<accession>G0IUR1</accession>
<dbReference type="EMBL" id="CP002955">
    <property type="protein sequence ID" value="AEL25453.1"/>
    <property type="molecule type" value="Genomic_DNA"/>
</dbReference>
<dbReference type="OrthoDB" id="839483at2"/>
<organism evidence="1 2">
    <name type="scientific">Cyclobacterium marinum (strain ATCC 25205 / DSM 745 / LMG 13164 / NCIMB 1802)</name>
    <name type="common">Flectobacillus marinus</name>
    <dbReference type="NCBI Taxonomy" id="880070"/>
    <lineage>
        <taxon>Bacteria</taxon>
        <taxon>Pseudomonadati</taxon>
        <taxon>Bacteroidota</taxon>
        <taxon>Cytophagia</taxon>
        <taxon>Cytophagales</taxon>
        <taxon>Cyclobacteriaceae</taxon>
        <taxon>Cyclobacterium</taxon>
    </lineage>
</organism>
<dbReference type="HOGENOM" id="CLU_2045804_0_0_10"/>
<dbReference type="STRING" id="880070.Cycma_1699"/>